<evidence type="ECO:0000313" key="2">
    <source>
        <dbReference type="Proteomes" id="UP000030762"/>
    </source>
</evidence>
<name>T0RKU6_SAPDV</name>
<dbReference type="OrthoDB" id="7763451at2759"/>
<dbReference type="OMA" id="AYCTTRN"/>
<dbReference type="eggNOG" id="ENOG502SCZE">
    <property type="taxonomic scope" value="Eukaryota"/>
</dbReference>
<organism evidence="1 2">
    <name type="scientific">Saprolegnia diclina (strain VS20)</name>
    <dbReference type="NCBI Taxonomy" id="1156394"/>
    <lineage>
        <taxon>Eukaryota</taxon>
        <taxon>Sar</taxon>
        <taxon>Stramenopiles</taxon>
        <taxon>Oomycota</taxon>
        <taxon>Saprolegniomycetes</taxon>
        <taxon>Saprolegniales</taxon>
        <taxon>Saprolegniaceae</taxon>
        <taxon>Saprolegnia</taxon>
    </lineage>
</organism>
<gene>
    <name evidence="1" type="ORF">SDRG_11823</name>
</gene>
<evidence type="ECO:0008006" key="3">
    <source>
        <dbReference type="Google" id="ProtNLM"/>
    </source>
</evidence>
<proteinExistence type="predicted"/>
<dbReference type="InParanoid" id="T0RKU6"/>
<evidence type="ECO:0000313" key="1">
    <source>
        <dbReference type="EMBL" id="EQC30507.1"/>
    </source>
</evidence>
<dbReference type="Proteomes" id="UP000030762">
    <property type="component" value="Unassembled WGS sequence"/>
</dbReference>
<dbReference type="AlphaFoldDB" id="T0RKU6"/>
<dbReference type="RefSeq" id="XP_008616100.1">
    <property type="nucleotide sequence ID" value="XM_008617878.1"/>
</dbReference>
<keyword evidence="2" id="KW-1185">Reference proteome</keyword>
<dbReference type="GeneID" id="19952550"/>
<reference evidence="1 2" key="1">
    <citation type="submission" date="2012-04" db="EMBL/GenBank/DDBJ databases">
        <title>The Genome Sequence of Saprolegnia declina VS20.</title>
        <authorList>
            <consortium name="The Broad Institute Genome Sequencing Platform"/>
            <person name="Russ C."/>
            <person name="Nusbaum C."/>
            <person name="Tyler B."/>
            <person name="van West P."/>
            <person name="Dieguez-Uribeondo J."/>
            <person name="de Bruijn I."/>
            <person name="Tripathy S."/>
            <person name="Jiang R."/>
            <person name="Young S.K."/>
            <person name="Zeng Q."/>
            <person name="Gargeya S."/>
            <person name="Fitzgerald M."/>
            <person name="Haas B."/>
            <person name="Abouelleil A."/>
            <person name="Alvarado L."/>
            <person name="Arachchi H.M."/>
            <person name="Berlin A."/>
            <person name="Chapman S.B."/>
            <person name="Goldberg J."/>
            <person name="Griggs A."/>
            <person name="Gujja S."/>
            <person name="Hansen M."/>
            <person name="Howarth C."/>
            <person name="Imamovic A."/>
            <person name="Larimer J."/>
            <person name="McCowen C."/>
            <person name="Montmayeur A."/>
            <person name="Murphy C."/>
            <person name="Neiman D."/>
            <person name="Pearson M."/>
            <person name="Priest M."/>
            <person name="Roberts A."/>
            <person name="Saif S."/>
            <person name="Shea T."/>
            <person name="Sisk P."/>
            <person name="Sykes S."/>
            <person name="Wortman J."/>
            <person name="Nusbaum C."/>
            <person name="Birren B."/>
        </authorList>
    </citation>
    <scope>NUCLEOTIDE SEQUENCE [LARGE SCALE GENOMIC DNA]</scope>
    <source>
        <strain evidence="1 2">VS20</strain>
    </source>
</reference>
<dbReference type="EMBL" id="JH767175">
    <property type="protein sequence ID" value="EQC30507.1"/>
    <property type="molecule type" value="Genomic_DNA"/>
</dbReference>
<protein>
    <recommendedName>
        <fullName evidence="3">MIT domain-containing protein</fullName>
    </recommendedName>
</protein>
<sequence length="243" mass="25429">MSTNDSIQRLCERAKATDEAGQREAAIAYYDDAIQALQQQYASIAPEDTTSKVRVANALQQCLDRRLALQQREAPRIEITPRTLQTAMAAQSAATQGVHKAGGGKTVLGSAVAGAGLGLCVAGPLGLMAGAVGGAVLTTKNGATGDIARATGNLVAASYESAKVINNTYHVTDRVKSAAKSAVATAQDLDAKYKIKDTTARLLESGIKHATIVNDKYQLTDRAAKATVSGMNKASEILRDKQK</sequence>
<dbReference type="VEuPathDB" id="FungiDB:SDRG_11823"/>
<accession>T0RKU6</accession>